<accession>A0ABR3X264</accession>
<dbReference type="InterPro" id="IPR021476">
    <property type="entry name" value="Egh16-like"/>
</dbReference>
<feature type="compositionally biased region" description="Acidic residues" evidence="1">
    <location>
        <begin position="237"/>
        <end position="251"/>
    </location>
</feature>
<comment type="caution">
    <text evidence="2">The sequence shown here is derived from an EMBL/GenBank/DDBJ whole genome shotgun (WGS) entry which is preliminary data.</text>
</comment>
<dbReference type="Pfam" id="PF11327">
    <property type="entry name" value="Egh16-like"/>
    <property type="match status" value="1"/>
</dbReference>
<dbReference type="Proteomes" id="UP001583177">
    <property type="component" value="Unassembled WGS sequence"/>
</dbReference>
<evidence type="ECO:0000256" key="1">
    <source>
        <dbReference type="SAM" id="MobiDB-lite"/>
    </source>
</evidence>
<evidence type="ECO:0000313" key="2">
    <source>
        <dbReference type="EMBL" id="KAL1869900.1"/>
    </source>
</evidence>
<feature type="region of interest" description="Disordered" evidence="1">
    <location>
        <begin position="236"/>
        <end position="261"/>
    </location>
</feature>
<dbReference type="PANTHER" id="PTHR34618">
    <property type="entry name" value="SURFACE PROTEIN MAS1, PUTATIVE-RELATED"/>
    <property type="match status" value="1"/>
</dbReference>
<dbReference type="PANTHER" id="PTHR34618:SF4">
    <property type="entry name" value="CAS1"/>
    <property type="match status" value="1"/>
</dbReference>
<dbReference type="EMBL" id="JAWRVE010000039">
    <property type="protein sequence ID" value="KAL1869900.1"/>
    <property type="molecule type" value="Genomic_DNA"/>
</dbReference>
<evidence type="ECO:0000313" key="3">
    <source>
        <dbReference type="Proteomes" id="UP001583177"/>
    </source>
</evidence>
<feature type="region of interest" description="Disordered" evidence="1">
    <location>
        <begin position="30"/>
        <end position="75"/>
    </location>
</feature>
<sequence>MKSAIIYALIPFVAGHGAIIKATAPAGGSGMALGVDPATPRDSTRRDPGQQDSTRFKGDAADTVGETLGGGSNDVDAGTKAIMTMTGDMLPQVVPGGEIQMTVHQVNGDGAGPYACMINTDATAAQWTDIQVTENVPGEAGRNRDGATTDFPLNAEIPAGTTCTGTVAGQENVCMVRCQNPARAGPFGGVVPVQMAGAAGAANTTANTPAAARRNLALAMKRDLQMLKKMVKRASSLEDDAEELDIPEEDLAQLRQDGEEI</sequence>
<keyword evidence="3" id="KW-1185">Reference proteome</keyword>
<proteinExistence type="predicted"/>
<name>A0ABR3X264_9PEZI</name>
<organism evidence="2 3">
    <name type="scientific">Diaporthe australafricana</name>
    <dbReference type="NCBI Taxonomy" id="127596"/>
    <lineage>
        <taxon>Eukaryota</taxon>
        <taxon>Fungi</taxon>
        <taxon>Dikarya</taxon>
        <taxon>Ascomycota</taxon>
        <taxon>Pezizomycotina</taxon>
        <taxon>Sordariomycetes</taxon>
        <taxon>Sordariomycetidae</taxon>
        <taxon>Diaporthales</taxon>
        <taxon>Diaporthaceae</taxon>
        <taxon>Diaporthe</taxon>
    </lineage>
</organism>
<gene>
    <name evidence="2" type="primary">GAS1_1</name>
    <name evidence="2" type="ORF">Daus18300_005361</name>
</gene>
<reference evidence="2 3" key="1">
    <citation type="journal article" date="2024" name="IMA Fungus">
        <title>IMA Genome - F19 : A genome assembly and annotation guide to empower mycologists, including annotated draft genome sequences of Ceratocystis pirilliformis, Diaporthe australafricana, Fusarium ophioides, Paecilomyces lecythidis, and Sporothrix stenoceras.</title>
        <authorList>
            <person name="Aylward J."/>
            <person name="Wilson A.M."/>
            <person name="Visagie C.M."/>
            <person name="Spraker J."/>
            <person name="Barnes I."/>
            <person name="Buitendag C."/>
            <person name="Ceriani C."/>
            <person name="Del Mar Angel L."/>
            <person name="du Plessis D."/>
            <person name="Fuchs T."/>
            <person name="Gasser K."/>
            <person name="Kramer D."/>
            <person name="Li W."/>
            <person name="Munsamy K."/>
            <person name="Piso A."/>
            <person name="Price J.L."/>
            <person name="Sonnekus B."/>
            <person name="Thomas C."/>
            <person name="van der Nest A."/>
            <person name="van Dijk A."/>
            <person name="van Heerden A."/>
            <person name="van Vuuren N."/>
            <person name="Yilmaz N."/>
            <person name="Duong T.A."/>
            <person name="van der Merwe N.A."/>
            <person name="Wingfield M.J."/>
            <person name="Wingfield B.D."/>
        </authorList>
    </citation>
    <scope>NUCLEOTIDE SEQUENCE [LARGE SCALE GENOMIC DNA]</scope>
    <source>
        <strain evidence="2 3">CMW 18300</strain>
    </source>
</reference>
<protein>
    <submittedName>
        <fullName evidence="2">1,3-beta-glucanosyltransferase gas1</fullName>
    </submittedName>
</protein>
<feature type="compositionally biased region" description="Basic and acidic residues" evidence="1">
    <location>
        <begin position="42"/>
        <end position="60"/>
    </location>
</feature>